<accession>A0A2C5YDZ7</accession>
<evidence type="ECO:0000313" key="3">
    <source>
        <dbReference type="Proteomes" id="UP000226192"/>
    </source>
</evidence>
<comment type="caution">
    <text evidence="2">The sequence shown here is derived from an EMBL/GenBank/DDBJ whole genome shotgun (WGS) entry which is preliminary data.</text>
</comment>
<sequence length="173" mass="19454">MMMLVTNISMDVMLDAVFSPARVREPQGVRVTARRDGRAGIRLVWRGESDQQRRRRQRRRRGLAGLLGLLERAGGRVGIILLEARSLVNYVCVAALCVFIHDVLEKNKMTAWAVGGMGFAMRLVMGRGMHHGEEVVVVGGLHAMASYLIMVLFEPMRQYTQRQPKERLVAKAP</sequence>
<evidence type="ECO:0000313" key="2">
    <source>
        <dbReference type="EMBL" id="PHH65512.1"/>
    </source>
</evidence>
<feature type="transmembrane region" description="Helical" evidence="1">
    <location>
        <begin position="87"/>
        <end position="104"/>
    </location>
</feature>
<gene>
    <name evidence="2" type="ORF">CDD81_2292</name>
</gene>
<feature type="transmembrane region" description="Helical" evidence="1">
    <location>
        <begin position="135"/>
        <end position="153"/>
    </location>
</feature>
<proteinExistence type="predicted"/>
<evidence type="ECO:0000256" key="1">
    <source>
        <dbReference type="SAM" id="Phobius"/>
    </source>
</evidence>
<dbReference type="Proteomes" id="UP000226192">
    <property type="component" value="Unassembled WGS sequence"/>
</dbReference>
<keyword evidence="1" id="KW-0812">Transmembrane</keyword>
<keyword evidence="3" id="KW-1185">Reference proteome</keyword>
<dbReference type="AlphaFoldDB" id="A0A2C5YDZ7"/>
<dbReference type="EMBL" id="NJET01000017">
    <property type="protein sequence ID" value="PHH65512.1"/>
    <property type="molecule type" value="Genomic_DNA"/>
</dbReference>
<organism evidence="2 3">
    <name type="scientific">Ophiocordyceps australis</name>
    <dbReference type="NCBI Taxonomy" id="1399860"/>
    <lineage>
        <taxon>Eukaryota</taxon>
        <taxon>Fungi</taxon>
        <taxon>Dikarya</taxon>
        <taxon>Ascomycota</taxon>
        <taxon>Pezizomycotina</taxon>
        <taxon>Sordariomycetes</taxon>
        <taxon>Hypocreomycetidae</taxon>
        <taxon>Hypocreales</taxon>
        <taxon>Ophiocordycipitaceae</taxon>
        <taxon>Ophiocordyceps</taxon>
    </lineage>
</organism>
<keyword evidence="1" id="KW-0472">Membrane</keyword>
<name>A0A2C5YDZ7_9HYPO</name>
<protein>
    <submittedName>
        <fullName evidence="2">Uncharacterized protein</fullName>
    </submittedName>
</protein>
<keyword evidence="1" id="KW-1133">Transmembrane helix</keyword>
<reference evidence="2 3" key="1">
    <citation type="submission" date="2017-06" db="EMBL/GenBank/DDBJ databases">
        <title>Ant-infecting Ophiocordyceps genomes reveal a high diversity of potential behavioral manipulation genes and a possible major role for enterotoxins.</title>
        <authorList>
            <person name="De Bekker C."/>
            <person name="Evans H.C."/>
            <person name="Brachmann A."/>
            <person name="Hughes D.P."/>
        </authorList>
    </citation>
    <scope>NUCLEOTIDE SEQUENCE [LARGE SCALE GENOMIC DNA]</scope>
    <source>
        <strain evidence="2 3">Map64</strain>
    </source>
</reference>